<evidence type="ECO:0000313" key="1">
    <source>
        <dbReference type="EMBL" id="KAJ4837840.1"/>
    </source>
</evidence>
<name>A0A9Q0JEM4_9ROSI</name>
<dbReference type="AlphaFoldDB" id="A0A9Q0JEM4"/>
<comment type="caution">
    <text evidence="1">The sequence shown here is derived from an EMBL/GenBank/DDBJ whole genome shotgun (WGS) entry which is preliminary data.</text>
</comment>
<accession>A0A9Q0JEM4</accession>
<sequence>MAAWKGGDHRQRAGQLYYAILRLFHRHRAPDWICRRNVGQEKLHQHCLQFQEIDWQKVL</sequence>
<keyword evidence="2" id="KW-1185">Reference proteome</keyword>
<protein>
    <submittedName>
        <fullName evidence="1">Uncharacterized protein</fullName>
    </submittedName>
</protein>
<proteinExistence type="predicted"/>
<evidence type="ECO:0000313" key="2">
    <source>
        <dbReference type="Proteomes" id="UP001141552"/>
    </source>
</evidence>
<reference evidence="1" key="2">
    <citation type="journal article" date="2023" name="Plants (Basel)">
        <title>Annotation of the Turnera subulata (Passifloraceae) Draft Genome Reveals the S-Locus Evolved after the Divergence of Turneroideae from Passifloroideae in a Stepwise Manner.</title>
        <authorList>
            <person name="Henning P.M."/>
            <person name="Roalson E.H."/>
            <person name="Mir W."/>
            <person name="McCubbin A.G."/>
            <person name="Shore J.S."/>
        </authorList>
    </citation>
    <scope>NUCLEOTIDE SEQUENCE</scope>
    <source>
        <strain evidence="1">F60SS</strain>
    </source>
</reference>
<dbReference type="EMBL" id="JAKUCV010003721">
    <property type="protein sequence ID" value="KAJ4837840.1"/>
    <property type="molecule type" value="Genomic_DNA"/>
</dbReference>
<dbReference type="Proteomes" id="UP001141552">
    <property type="component" value="Unassembled WGS sequence"/>
</dbReference>
<reference evidence="1" key="1">
    <citation type="submission" date="2022-02" db="EMBL/GenBank/DDBJ databases">
        <authorList>
            <person name="Henning P.M."/>
            <person name="McCubbin A.G."/>
            <person name="Shore J.S."/>
        </authorList>
    </citation>
    <scope>NUCLEOTIDE SEQUENCE</scope>
    <source>
        <strain evidence="1">F60SS</strain>
        <tissue evidence="1">Leaves</tissue>
    </source>
</reference>
<organism evidence="1 2">
    <name type="scientific">Turnera subulata</name>
    <dbReference type="NCBI Taxonomy" id="218843"/>
    <lineage>
        <taxon>Eukaryota</taxon>
        <taxon>Viridiplantae</taxon>
        <taxon>Streptophyta</taxon>
        <taxon>Embryophyta</taxon>
        <taxon>Tracheophyta</taxon>
        <taxon>Spermatophyta</taxon>
        <taxon>Magnoliopsida</taxon>
        <taxon>eudicotyledons</taxon>
        <taxon>Gunneridae</taxon>
        <taxon>Pentapetalae</taxon>
        <taxon>rosids</taxon>
        <taxon>fabids</taxon>
        <taxon>Malpighiales</taxon>
        <taxon>Passifloraceae</taxon>
        <taxon>Turnera</taxon>
    </lineage>
</organism>
<gene>
    <name evidence="1" type="ORF">Tsubulata_001651</name>
</gene>